<dbReference type="InterPro" id="IPR016024">
    <property type="entry name" value="ARM-type_fold"/>
</dbReference>
<dbReference type="Gene3D" id="1.25.10.10">
    <property type="entry name" value="Leucine-rich Repeat Variant"/>
    <property type="match status" value="1"/>
</dbReference>
<evidence type="ECO:0000313" key="2">
    <source>
        <dbReference type="Proteomes" id="UP000643610"/>
    </source>
</evidence>
<comment type="caution">
    <text evidence="1">The sequence shown here is derived from an EMBL/GenBank/DDBJ whole genome shotgun (WGS) entry which is preliminary data.</text>
</comment>
<organism evidence="1 2">
    <name type="scientific">Undibacterium amnicola</name>
    <dbReference type="NCBI Taxonomy" id="1834038"/>
    <lineage>
        <taxon>Bacteria</taxon>
        <taxon>Pseudomonadati</taxon>
        <taxon>Pseudomonadota</taxon>
        <taxon>Betaproteobacteria</taxon>
        <taxon>Burkholderiales</taxon>
        <taxon>Oxalobacteraceae</taxon>
        <taxon>Undibacterium</taxon>
    </lineage>
</organism>
<dbReference type="EMBL" id="JACOFU010000003">
    <property type="protein sequence ID" value="MBC3831901.1"/>
    <property type="molecule type" value="Genomic_DNA"/>
</dbReference>
<evidence type="ECO:0000313" key="1">
    <source>
        <dbReference type="EMBL" id="MBC3831901.1"/>
    </source>
</evidence>
<dbReference type="InterPro" id="IPR011989">
    <property type="entry name" value="ARM-like"/>
</dbReference>
<name>A0ABR6XR63_9BURK</name>
<proteinExistence type="predicted"/>
<dbReference type="SUPFAM" id="SSF48371">
    <property type="entry name" value="ARM repeat"/>
    <property type="match status" value="1"/>
</dbReference>
<protein>
    <recommendedName>
        <fullName evidence="3">HEAT repeat domain-containing protein</fullName>
    </recommendedName>
</protein>
<gene>
    <name evidence="1" type="ORF">H8K33_10310</name>
</gene>
<keyword evidence="2" id="KW-1185">Reference proteome</keyword>
<evidence type="ECO:0008006" key="3">
    <source>
        <dbReference type="Google" id="ProtNLM"/>
    </source>
</evidence>
<dbReference type="RefSeq" id="WP_186890927.1">
    <property type="nucleotide sequence ID" value="NZ_JACOFU010000003.1"/>
</dbReference>
<sequence>MRTELQDLIERMCLSEPIVDSSQSISWAAHREAEMVTDKSIAAELSTFLTGRTTKGQRKAAYFILGKLGKNTQSHECADALIGFINKEKDKYVLSTMLDVLADIRKPIGIDLSPVYQLLGDSRWLVRHSAIKSLKNSESSEAEAHVLAHLEVTEDPYDIVYCHATLNCIGTELAIPLLQRGLKSRKRDVKSSADQAILAIQHRTLPPNSTFDTDALRPSI</sequence>
<dbReference type="Proteomes" id="UP000643610">
    <property type="component" value="Unassembled WGS sequence"/>
</dbReference>
<accession>A0ABR6XR63</accession>
<reference evidence="1 2" key="1">
    <citation type="submission" date="2020-08" db="EMBL/GenBank/DDBJ databases">
        <title>Novel species isolated from subtropical streams in China.</title>
        <authorList>
            <person name="Lu H."/>
        </authorList>
    </citation>
    <scope>NUCLEOTIDE SEQUENCE [LARGE SCALE GENOMIC DNA]</scope>
    <source>
        <strain evidence="1 2">KCTC 52442</strain>
    </source>
</reference>